<comment type="catalytic activity">
    <reaction evidence="6">
        <text>a 2'-deoxycytidine in DNA + S-adenosyl-L-methionine = a 5-methyl-2'-deoxycytidine in DNA + S-adenosyl-L-homocysteine + H(+)</text>
        <dbReference type="Rhea" id="RHEA:13681"/>
        <dbReference type="Rhea" id="RHEA-COMP:11369"/>
        <dbReference type="Rhea" id="RHEA-COMP:11370"/>
        <dbReference type="ChEBI" id="CHEBI:15378"/>
        <dbReference type="ChEBI" id="CHEBI:57856"/>
        <dbReference type="ChEBI" id="CHEBI:59789"/>
        <dbReference type="ChEBI" id="CHEBI:85452"/>
        <dbReference type="ChEBI" id="CHEBI:85454"/>
        <dbReference type="EC" id="2.1.1.37"/>
    </reaction>
</comment>
<dbReference type="PANTHER" id="PTHR10629">
    <property type="entry name" value="CYTOSINE-SPECIFIC METHYLTRANSFERASE"/>
    <property type="match status" value="1"/>
</dbReference>
<organism evidence="9 10">
    <name type="scientific">Hymenobacter mellowenesis</name>
    <dbReference type="NCBI Taxonomy" id="3063995"/>
    <lineage>
        <taxon>Bacteria</taxon>
        <taxon>Pseudomonadati</taxon>
        <taxon>Bacteroidota</taxon>
        <taxon>Cytophagia</taxon>
        <taxon>Cytophagales</taxon>
        <taxon>Hymenobacteraceae</taxon>
        <taxon>Hymenobacter</taxon>
    </lineage>
</organism>
<dbReference type="PROSITE" id="PS51679">
    <property type="entry name" value="SAM_MT_C5"/>
    <property type="match status" value="1"/>
</dbReference>
<evidence type="ECO:0000256" key="7">
    <source>
        <dbReference type="PROSITE-ProRule" id="PRU01016"/>
    </source>
</evidence>
<comment type="similarity">
    <text evidence="7 8">Belongs to the class I-like SAM-binding methyltransferase superfamily. C5-methyltransferase family.</text>
</comment>
<dbReference type="RefSeq" id="WP_305013355.1">
    <property type="nucleotide sequence ID" value="NZ_JAUQSX010000012.1"/>
</dbReference>
<evidence type="ECO:0000256" key="8">
    <source>
        <dbReference type="RuleBase" id="RU000416"/>
    </source>
</evidence>
<proteinExistence type="inferred from homology"/>
<protein>
    <recommendedName>
        <fullName evidence="1">DNA (cytosine-5-)-methyltransferase</fullName>
        <ecNumber evidence="1">2.1.1.37</ecNumber>
    </recommendedName>
</protein>
<comment type="caution">
    <text evidence="9">The sequence shown here is derived from an EMBL/GenBank/DDBJ whole genome shotgun (WGS) entry which is preliminary data.</text>
</comment>
<dbReference type="Gene3D" id="3.40.50.150">
    <property type="entry name" value="Vaccinia Virus protein VP39"/>
    <property type="match status" value="1"/>
</dbReference>
<dbReference type="GO" id="GO:0032259">
    <property type="term" value="P:methylation"/>
    <property type="evidence" value="ECO:0007669"/>
    <property type="project" value="UniProtKB-KW"/>
</dbReference>
<keyword evidence="10" id="KW-1185">Reference proteome</keyword>
<evidence type="ECO:0000256" key="5">
    <source>
        <dbReference type="ARBA" id="ARBA00022747"/>
    </source>
</evidence>
<dbReference type="GO" id="GO:0003886">
    <property type="term" value="F:DNA (cytosine-5-)-methyltransferase activity"/>
    <property type="evidence" value="ECO:0007669"/>
    <property type="project" value="UniProtKB-EC"/>
</dbReference>
<keyword evidence="3 7" id="KW-0808">Transferase</keyword>
<dbReference type="PANTHER" id="PTHR10629:SF52">
    <property type="entry name" value="DNA (CYTOSINE-5)-METHYLTRANSFERASE 1"/>
    <property type="match status" value="1"/>
</dbReference>
<sequence length="399" mass="44012">MSFFTGGGLLDMGFEKAGFDVVWTNELDAVFASLYSAGVTSWRRKQNPDAKEACISHIGSLLEISSAEVARQAFPNGTPALFGIIGGPPCQDFSIAGTRQGIEGERGKITPAYCRVINELQPAFFVFENVTGLLQKNHRAEFDKLRETFNKNYITDFAPLNALDYGVPQSRERLLLIGLRRDLVQAPQLGLFSDAMPITGWANWKKEQSHPGLRQQFQWPGVEALGAKPAAPTSPRQLELCVTQCLHTENETSIPNASDRFNLYSAIPAKTPEGLVNNRSFKRLHRYRYSPTACYGNNEVHLHPFENRRLSVREVLRIQSVDDSYVLPEGPPLSPKFKMIGNGVPVALANGVARTVVRLLHEFCGIRQLPVGISTSLARPALPTNTIPFPARVSVGVLA</sequence>
<dbReference type="InterPro" id="IPR001525">
    <property type="entry name" value="C5_MeTfrase"/>
</dbReference>
<dbReference type="InterPro" id="IPR050390">
    <property type="entry name" value="C5-Methyltransferase"/>
</dbReference>
<name>A0ABT9AGI9_9BACT</name>
<keyword evidence="4 7" id="KW-0949">S-adenosyl-L-methionine</keyword>
<keyword evidence="5" id="KW-0680">Restriction system</keyword>
<dbReference type="Gene3D" id="3.90.120.10">
    <property type="entry name" value="DNA Methylase, subunit A, domain 2"/>
    <property type="match status" value="1"/>
</dbReference>
<evidence type="ECO:0000256" key="2">
    <source>
        <dbReference type="ARBA" id="ARBA00022603"/>
    </source>
</evidence>
<feature type="active site" evidence="7">
    <location>
        <position position="90"/>
    </location>
</feature>
<evidence type="ECO:0000256" key="6">
    <source>
        <dbReference type="ARBA" id="ARBA00047422"/>
    </source>
</evidence>
<dbReference type="InterPro" id="IPR029063">
    <property type="entry name" value="SAM-dependent_MTases_sf"/>
</dbReference>
<dbReference type="SUPFAM" id="SSF53335">
    <property type="entry name" value="S-adenosyl-L-methionine-dependent methyltransferases"/>
    <property type="match status" value="1"/>
</dbReference>
<dbReference type="Pfam" id="PF00145">
    <property type="entry name" value="DNA_methylase"/>
    <property type="match status" value="1"/>
</dbReference>
<accession>A0ABT9AGI9</accession>
<evidence type="ECO:0000256" key="1">
    <source>
        <dbReference type="ARBA" id="ARBA00011975"/>
    </source>
</evidence>
<dbReference type="Proteomes" id="UP001167796">
    <property type="component" value="Unassembled WGS sequence"/>
</dbReference>
<evidence type="ECO:0000313" key="10">
    <source>
        <dbReference type="Proteomes" id="UP001167796"/>
    </source>
</evidence>
<evidence type="ECO:0000256" key="3">
    <source>
        <dbReference type="ARBA" id="ARBA00022679"/>
    </source>
</evidence>
<gene>
    <name evidence="9" type="ORF">Q5H92_20145</name>
</gene>
<dbReference type="PRINTS" id="PR00105">
    <property type="entry name" value="C5METTRFRASE"/>
</dbReference>
<keyword evidence="2 7" id="KW-0489">Methyltransferase</keyword>
<reference evidence="9" key="1">
    <citation type="submission" date="2023-07" db="EMBL/GenBank/DDBJ databases">
        <authorList>
            <person name="Kim M.K."/>
        </authorList>
    </citation>
    <scope>NUCLEOTIDE SEQUENCE</scope>
    <source>
        <strain evidence="9">M29</strain>
    </source>
</reference>
<dbReference type="EMBL" id="JAUQSX010000012">
    <property type="protein sequence ID" value="MDO7848688.1"/>
    <property type="molecule type" value="Genomic_DNA"/>
</dbReference>
<dbReference type="NCBIfam" id="TIGR00675">
    <property type="entry name" value="dcm"/>
    <property type="match status" value="1"/>
</dbReference>
<evidence type="ECO:0000313" key="9">
    <source>
        <dbReference type="EMBL" id="MDO7848688.1"/>
    </source>
</evidence>
<dbReference type="EC" id="2.1.1.37" evidence="1"/>
<evidence type="ECO:0000256" key="4">
    <source>
        <dbReference type="ARBA" id="ARBA00022691"/>
    </source>
</evidence>